<evidence type="ECO:0000313" key="4">
    <source>
        <dbReference type="EMBL" id="MFD2788651.1"/>
    </source>
</evidence>
<feature type="domain" description="Heavy metal binding" evidence="3">
    <location>
        <begin position="40"/>
        <end position="68"/>
    </location>
</feature>
<keyword evidence="5" id="KW-1185">Reference proteome</keyword>
<evidence type="ECO:0000256" key="1">
    <source>
        <dbReference type="ARBA" id="ARBA00010996"/>
    </source>
</evidence>
<accession>A0ABW5VEH4</accession>
<dbReference type="PANTHER" id="PTHR12151:SF25">
    <property type="entry name" value="LINALOOL DEHYDRATASE_ISOMERASE DOMAIN-CONTAINING PROTEIN"/>
    <property type="match status" value="1"/>
</dbReference>
<dbReference type="RefSeq" id="WP_251806945.1">
    <property type="nucleotide sequence ID" value="NZ_CP166679.1"/>
</dbReference>
<protein>
    <submittedName>
        <fullName evidence="4">SCO family protein</fullName>
    </submittedName>
</protein>
<comment type="similarity">
    <text evidence="1">Belongs to the SCO1/2 family.</text>
</comment>
<dbReference type="PANTHER" id="PTHR12151">
    <property type="entry name" value="ELECTRON TRANSPORT PROTIN SCO1/SENC FAMILY MEMBER"/>
    <property type="match status" value="1"/>
</dbReference>
<feature type="signal peptide" evidence="2">
    <location>
        <begin position="1"/>
        <end position="28"/>
    </location>
</feature>
<name>A0ABW5VEH4_9FLAO</name>
<dbReference type="InterPro" id="IPR003782">
    <property type="entry name" value="SCO1/SenC"/>
</dbReference>
<dbReference type="PROSITE" id="PS51257">
    <property type="entry name" value="PROKAR_LIPOPROTEIN"/>
    <property type="match status" value="1"/>
</dbReference>
<feature type="chain" id="PRO_5045537310" evidence="2">
    <location>
        <begin position="29"/>
        <end position="241"/>
    </location>
</feature>
<evidence type="ECO:0000256" key="2">
    <source>
        <dbReference type="SAM" id="SignalP"/>
    </source>
</evidence>
<evidence type="ECO:0000313" key="5">
    <source>
        <dbReference type="Proteomes" id="UP001597532"/>
    </source>
</evidence>
<proteinExistence type="inferred from homology"/>
<dbReference type="EMBL" id="JBHUOK010000004">
    <property type="protein sequence ID" value="MFD2788651.1"/>
    <property type="molecule type" value="Genomic_DNA"/>
</dbReference>
<sequence>MKILVDKMKNTLKIVLLFLLVGSFTSCNFGKNDKTASVIYECPMHCEGEKTYDQPGSCPVCKMDLVPVSIKEKKDGAISDLSIYNLPSIWTTQNNEEIELKELQGDVVVMVMIYTSCQTACPRLAADMRNIEKQIPADKKDKVTLVLVSIDPETDTPERLAAFAKENKMDSKKWVLLRGSEENTLEFAAVLAVNYKRISPLDFSHSNIISVFDQGGELAHQQEGLGVNNKETISKILELVN</sequence>
<dbReference type="Pfam" id="PF19335">
    <property type="entry name" value="HMBD"/>
    <property type="match status" value="1"/>
</dbReference>
<dbReference type="InterPro" id="IPR036249">
    <property type="entry name" value="Thioredoxin-like_sf"/>
</dbReference>
<comment type="caution">
    <text evidence="4">The sequence shown here is derived from an EMBL/GenBank/DDBJ whole genome shotgun (WGS) entry which is preliminary data.</text>
</comment>
<dbReference type="Gene3D" id="3.40.30.10">
    <property type="entry name" value="Glutaredoxin"/>
    <property type="match status" value="1"/>
</dbReference>
<dbReference type="Proteomes" id="UP001597532">
    <property type="component" value="Unassembled WGS sequence"/>
</dbReference>
<dbReference type="CDD" id="cd02968">
    <property type="entry name" value="SCO"/>
    <property type="match status" value="1"/>
</dbReference>
<dbReference type="InterPro" id="IPR045800">
    <property type="entry name" value="HMBD"/>
</dbReference>
<organism evidence="4 5">
    <name type="scientific">Arenibacter antarcticus</name>
    <dbReference type="NCBI Taxonomy" id="2040469"/>
    <lineage>
        <taxon>Bacteria</taxon>
        <taxon>Pseudomonadati</taxon>
        <taxon>Bacteroidota</taxon>
        <taxon>Flavobacteriia</taxon>
        <taxon>Flavobacteriales</taxon>
        <taxon>Flavobacteriaceae</taxon>
        <taxon>Arenibacter</taxon>
    </lineage>
</organism>
<dbReference type="SUPFAM" id="SSF52833">
    <property type="entry name" value="Thioredoxin-like"/>
    <property type="match status" value="1"/>
</dbReference>
<keyword evidence="2" id="KW-0732">Signal</keyword>
<gene>
    <name evidence="4" type="ORF">ACFS1K_02635</name>
</gene>
<reference evidence="5" key="1">
    <citation type="journal article" date="2019" name="Int. J. Syst. Evol. Microbiol.">
        <title>The Global Catalogue of Microorganisms (GCM) 10K type strain sequencing project: providing services to taxonomists for standard genome sequencing and annotation.</title>
        <authorList>
            <consortium name="The Broad Institute Genomics Platform"/>
            <consortium name="The Broad Institute Genome Sequencing Center for Infectious Disease"/>
            <person name="Wu L."/>
            <person name="Ma J."/>
        </authorList>
    </citation>
    <scope>NUCLEOTIDE SEQUENCE [LARGE SCALE GENOMIC DNA]</scope>
    <source>
        <strain evidence="5">KCTC 52924</strain>
    </source>
</reference>
<dbReference type="Pfam" id="PF02630">
    <property type="entry name" value="SCO1-SenC"/>
    <property type="match status" value="1"/>
</dbReference>
<evidence type="ECO:0000259" key="3">
    <source>
        <dbReference type="Pfam" id="PF19335"/>
    </source>
</evidence>